<dbReference type="InParanoid" id="K5W8X0"/>
<protein>
    <recommendedName>
        <fullName evidence="4">Cleavage/polyadenylation specificity factor A subunit N-terminal domain-containing protein</fullName>
    </recommendedName>
</protein>
<dbReference type="Proteomes" id="UP000008370">
    <property type="component" value="Unassembled WGS sequence"/>
</dbReference>
<evidence type="ECO:0000313" key="3">
    <source>
        <dbReference type="Proteomes" id="UP000008370"/>
    </source>
</evidence>
<sequence length="236" mass="25205">MALREDICVVARSNILSIYSLASGEPALVQDLHFDHALGNVAFAAEAAPEVVQDKNTARLQLLITSHSGLHVYSVSQDESGAFVSRLVAEEAVKQSTILTSSPQLPRFGGSASHVAWTNTPKSFFDRQSHVFVARVVATPAAPSADSADAGRDTAREATPAAQESKLEVLMECKDSRLPSLNAMPVMDFDDGVGIIAIGNALGELALCSYGVPLTPQFVDCLRPVPIPSARRWRAH</sequence>
<dbReference type="HOGENOM" id="CLU_087363_0_0_1"/>
<dbReference type="OrthoDB" id="2786194at2759"/>
<keyword evidence="3" id="KW-1185">Reference proteome</keyword>
<evidence type="ECO:0000256" key="1">
    <source>
        <dbReference type="SAM" id="MobiDB-lite"/>
    </source>
</evidence>
<organism evidence="2 3">
    <name type="scientific">Phanerochaete carnosa (strain HHB-10118-sp)</name>
    <name type="common">White-rot fungus</name>
    <name type="synonym">Peniophora carnosa</name>
    <dbReference type="NCBI Taxonomy" id="650164"/>
    <lineage>
        <taxon>Eukaryota</taxon>
        <taxon>Fungi</taxon>
        <taxon>Dikarya</taxon>
        <taxon>Basidiomycota</taxon>
        <taxon>Agaricomycotina</taxon>
        <taxon>Agaricomycetes</taxon>
        <taxon>Polyporales</taxon>
        <taxon>Phanerochaetaceae</taxon>
        <taxon>Phanerochaete</taxon>
    </lineage>
</organism>
<dbReference type="RefSeq" id="XP_007395734.1">
    <property type="nucleotide sequence ID" value="XM_007395672.1"/>
</dbReference>
<accession>K5W8X0</accession>
<evidence type="ECO:0000313" key="2">
    <source>
        <dbReference type="EMBL" id="EKM55409.1"/>
    </source>
</evidence>
<gene>
    <name evidence="2" type="ORF">PHACADRAFT_256020</name>
</gene>
<evidence type="ECO:0008006" key="4">
    <source>
        <dbReference type="Google" id="ProtNLM"/>
    </source>
</evidence>
<dbReference type="GeneID" id="18916459"/>
<dbReference type="EMBL" id="JH930472">
    <property type="protein sequence ID" value="EKM55409.1"/>
    <property type="molecule type" value="Genomic_DNA"/>
</dbReference>
<reference evidence="2 3" key="1">
    <citation type="journal article" date="2012" name="BMC Genomics">
        <title>Comparative genomics of the white-rot fungi, Phanerochaete carnosa and P. chrysosporium, to elucidate the genetic basis of the distinct wood types they colonize.</title>
        <authorList>
            <person name="Suzuki H."/>
            <person name="MacDonald J."/>
            <person name="Syed K."/>
            <person name="Salamov A."/>
            <person name="Hori C."/>
            <person name="Aerts A."/>
            <person name="Henrissat B."/>
            <person name="Wiebenga A."/>
            <person name="vanKuyk P.A."/>
            <person name="Barry K."/>
            <person name="Lindquist E."/>
            <person name="LaButti K."/>
            <person name="Lapidus A."/>
            <person name="Lucas S."/>
            <person name="Coutinho P."/>
            <person name="Gong Y."/>
            <person name="Samejima M."/>
            <person name="Mahadevan R."/>
            <person name="Abou-Zaid M."/>
            <person name="de Vries R.P."/>
            <person name="Igarashi K."/>
            <person name="Yadav J.S."/>
            <person name="Grigoriev I.V."/>
            <person name="Master E.R."/>
        </authorList>
    </citation>
    <scope>NUCLEOTIDE SEQUENCE [LARGE SCALE GENOMIC DNA]</scope>
    <source>
        <strain evidence="2 3">HHB-10118-sp</strain>
    </source>
</reference>
<proteinExistence type="predicted"/>
<dbReference type="KEGG" id="pco:PHACADRAFT_256020"/>
<dbReference type="AlphaFoldDB" id="K5W8X0"/>
<feature type="region of interest" description="Disordered" evidence="1">
    <location>
        <begin position="143"/>
        <end position="162"/>
    </location>
</feature>
<name>K5W8X0_PHACS</name>